<keyword evidence="2" id="KW-1185">Reference proteome</keyword>
<organism evidence="1 2">
    <name type="scientific">Gordonibacter urolithinfaciens</name>
    <dbReference type="NCBI Taxonomy" id="1335613"/>
    <lineage>
        <taxon>Bacteria</taxon>
        <taxon>Bacillati</taxon>
        <taxon>Actinomycetota</taxon>
        <taxon>Coriobacteriia</taxon>
        <taxon>Eggerthellales</taxon>
        <taxon>Eggerthellaceae</taxon>
        <taxon>Gordonibacter</taxon>
    </lineage>
</organism>
<proteinExistence type="predicted"/>
<comment type="caution">
    <text evidence="1">The sequence shown here is derived from an EMBL/GenBank/DDBJ whole genome shotgun (WGS) entry which is preliminary data.</text>
</comment>
<accession>A0A6N8IJK5</accession>
<name>A0A6N8IJK5_9ACTN</name>
<protein>
    <submittedName>
        <fullName evidence="1">Uncharacterized protein</fullName>
    </submittedName>
</protein>
<dbReference type="RefSeq" id="WP_087189719.1">
    <property type="nucleotide sequence ID" value="NZ_DBFAKL010000012.1"/>
</dbReference>
<gene>
    <name evidence="1" type="ORF">GO738_11985</name>
</gene>
<dbReference type="AlphaFoldDB" id="A0A6N8IJK5"/>
<sequence length="156" mass="16937">MMEKLPPLAKVFEAWSALADGRVALDAEERRASVASSNGAKAYTVAWSEDGAVYSSNDSATYWQGYAGYPVITVLMAQGRLPFDRAMADGFAHVNWTELNERHRRDYAAAVREVVDERGLDAAQADAAAHEALDALAALDIGIKRGSVRPPRAKKD</sequence>
<evidence type="ECO:0000313" key="1">
    <source>
        <dbReference type="EMBL" id="MVN16047.1"/>
    </source>
</evidence>
<evidence type="ECO:0000313" key="2">
    <source>
        <dbReference type="Proteomes" id="UP000468327"/>
    </source>
</evidence>
<reference evidence="1 2" key="1">
    <citation type="submission" date="2019-11" db="EMBL/GenBank/DDBJ databases">
        <title>Whole genome shotgun sequencing (WGS) data from Adlercreutzia equolifaciens ResAG-91, Eggerthella lenta MRI-F36, MRI-F37, MRI-F40, ResAG-49, ResAG-88, ResAG-121, ResAG-145, and Gordonibacter sp. ResAG-5, ResAG-26, ResAG-43, ResAG-50, ResAG-59.</title>
        <authorList>
            <person name="Stoll D.A."/>
            <person name="Danylec N."/>
            <person name="Franz C.M.A.P."/>
            <person name="Huch M."/>
        </authorList>
    </citation>
    <scope>NUCLEOTIDE SEQUENCE [LARGE SCALE GENOMIC DNA]</scope>
    <source>
        <strain evidence="1 2">ResAG-59</strain>
    </source>
</reference>
<dbReference type="EMBL" id="WPOC01000022">
    <property type="protein sequence ID" value="MVN16047.1"/>
    <property type="molecule type" value="Genomic_DNA"/>
</dbReference>
<dbReference type="Proteomes" id="UP000468327">
    <property type="component" value="Unassembled WGS sequence"/>
</dbReference>